<dbReference type="GO" id="GO:0005685">
    <property type="term" value="C:U1 snRNP"/>
    <property type="evidence" value="ECO:0007669"/>
    <property type="project" value="TreeGrafter"/>
</dbReference>
<dbReference type="PROSITE" id="PS52002">
    <property type="entry name" value="SM"/>
    <property type="match status" value="1"/>
</dbReference>
<dbReference type="GO" id="GO:0034715">
    <property type="term" value="C:pICln-Sm protein complex"/>
    <property type="evidence" value="ECO:0007669"/>
    <property type="project" value="TreeGrafter"/>
</dbReference>
<dbReference type="InterPro" id="IPR034100">
    <property type="entry name" value="Sm_F"/>
</dbReference>
<name>A0A6C1E1Y4_SACPS</name>
<evidence type="ECO:0000256" key="6">
    <source>
        <dbReference type="ARBA" id="ARBA00023187"/>
    </source>
</evidence>
<sequence length="86" mass="9714">MSEASDSNVMQPVNPKPFLKGLVNHRVGVKLKFNNTEYRGTLVSTDNYFNLQLEDTEEFVAGVSHGVLGEIFIRCNNVLYVRQLPN</sequence>
<dbReference type="InterPro" id="IPR001163">
    <property type="entry name" value="Sm_dom_euk/arc"/>
</dbReference>
<dbReference type="AlphaFoldDB" id="A0A6C1E1Y4"/>
<evidence type="ECO:0000256" key="5">
    <source>
        <dbReference type="ARBA" id="ARBA00022884"/>
    </source>
</evidence>
<dbReference type="SMART" id="SM00651">
    <property type="entry name" value="Sm"/>
    <property type="match status" value="1"/>
</dbReference>
<gene>
    <name evidence="12" type="primary">SMX3</name>
    <name evidence="12" type="ORF">GRS66_005582</name>
</gene>
<evidence type="ECO:0000256" key="2">
    <source>
        <dbReference type="ARBA" id="ARBA00007927"/>
    </source>
</evidence>
<dbReference type="Gene3D" id="2.30.30.100">
    <property type="match status" value="1"/>
</dbReference>
<dbReference type="InterPro" id="IPR016487">
    <property type="entry name" value="Lsm6/sSmF"/>
</dbReference>
<keyword evidence="7 10" id="KW-0539">Nucleus</keyword>
<dbReference type="InterPro" id="IPR010920">
    <property type="entry name" value="LSM_dom_sf"/>
</dbReference>
<dbReference type="InterPro" id="IPR047575">
    <property type="entry name" value="Sm"/>
</dbReference>
<dbReference type="GO" id="GO:0071013">
    <property type="term" value="C:catalytic step 2 spliceosome"/>
    <property type="evidence" value="ECO:0007669"/>
    <property type="project" value="TreeGrafter"/>
</dbReference>
<evidence type="ECO:0000256" key="10">
    <source>
        <dbReference type="PIRNR" id="PIRNR006609"/>
    </source>
</evidence>
<dbReference type="SUPFAM" id="SSF50182">
    <property type="entry name" value="Sm-like ribonucleoproteins"/>
    <property type="match status" value="1"/>
</dbReference>
<dbReference type="PIRSF" id="PIRSF006609">
    <property type="entry name" value="snRNP_SmF"/>
    <property type="match status" value="1"/>
</dbReference>
<dbReference type="Pfam" id="PF01423">
    <property type="entry name" value="LSM"/>
    <property type="match status" value="1"/>
</dbReference>
<keyword evidence="4 10" id="KW-0747">Spliceosome</keyword>
<evidence type="ECO:0000259" key="11">
    <source>
        <dbReference type="PROSITE" id="PS52002"/>
    </source>
</evidence>
<keyword evidence="3 10" id="KW-0507">mRNA processing</keyword>
<protein>
    <recommendedName>
        <fullName evidence="9">Sm protein F</fullName>
    </recommendedName>
</protein>
<organism evidence="12 13">
    <name type="scientific">Saccharomyces pastorianus</name>
    <name type="common">Lager yeast</name>
    <name type="synonym">Saccharomyces cerevisiae x Saccharomyces eubayanus</name>
    <dbReference type="NCBI Taxonomy" id="27292"/>
    <lineage>
        <taxon>Eukaryota</taxon>
        <taxon>Fungi</taxon>
        <taxon>Dikarya</taxon>
        <taxon>Ascomycota</taxon>
        <taxon>Saccharomycotina</taxon>
        <taxon>Saccharomycetes</taxon>
        <taxon>Saccharomycetales</taxon>
        <taxon>Saccharomycetaceae</taxon>
        <taxon>Saccharomyces</taxon>
    </lineage>
</organism>
<evidence type="ECO:0000256" key="3">
    <source>
        <dbReference type="ARBA" id="ARBA00022664"/>
    </source>
</evidence>
<dbReference type="PANTHER" id="PTHR11021">
    <property type="entry name" value="SMALL NUCLEAR RIBONUCLEOPROTEIN F SNRNP-F"/>
    <property type="match status" value="1"/>
</dbReference>
<dbReference type="EMBL" id="CP048997">
    <property type="protein sequence ID" value="QID83135.1"/>
    <property type="molecule type" value="Genomic_DNA"/>
</dbReference>
<keyword evidence="13" id="KW-1185">Reference proteome</keyword>
<evidence type="ECO:0000256" key="4">
    <source>
        <dbReference type="ARBA" id="ARBA00022728"/>
    </source>
</evidence>
<evidence type="ECO:0000256" key="7">
    <source>
        <dbReference type="ARBA" id="ARBA00023242"/>
    </source>
</evidence>
<dbReference type="PANTHER" id="PTHR11021:SF0">
    <property type="entry name" value="SMALL NUCLEAR RIBONUCLEOPROTEIN F"/>
    <property type="match status" value="1"/>
</dbReference>
<dbReference type="Proteomes" id="UP000501346">
    <property type="component" value="Chromosome ScXVI"/>
</dbReference>
<dbReference type="FunFam" id="2.30.30.100:FF:000070">
    <property type="entry name" value="Small nuclear ribonucleoprotein F"/>
    <property type="match status" value="1"/>
</dbReference>
<evidence type="ECO:0000313" key="13">
    <source>
        <dbReference type="Proteomes" id="UP000501346"/>
    </source>
</evidence>
<reference evidence="12 13" key="1">
    <citation type="journal article" date="2019" name="BMC Genomics">
        <title>Chromosome level assembly and comparative genome analysis confirm lager-brewing yeasts originated from a single hybridization.</title>
        <authorList>
            <person name="Salazar A.N."/>
            <person name="Gorter de Vries A.R."/>
            <person name="van den Broek M."/>
            <person name="Brouwers N."/>
            <person name="de la Torre Cortes P."/>
            <person name="Kuijpers N.G.A."/>
            <person name="Daran J.G."/>
            <person name="Abeel T."/>
        </authorList>
    </citation>
    <scope>NUCLEOTIDE SEQUENCE [LARGE SCALE GENOMIC DNA]</scope>
    <source>
        <strain evidence="12 13">CBS 1483</strain>
    </source>
</reference>
<comment type="subcellular location">
    <subcellularLocation>
        <location evidence="1 10">Nucleus</location>
    </subcellularLocation>
</comment>
<comment type="similarity">
    <text evidence="2 10">Belongs to the snRNP Sm proteins family. SmF/LSm6 subfamily.</text>
</comment>
<keyword evidence="6 10" id="KW-0508">mRNA splicing</keyword>
<feature type="domain" description="Sm" evidence="11">
    <location>
        <begin position="14"/>
        <end position="86"/>
    </location>
</feature>
<keyword evidence="5 10" id="KW-0694">RNA-binding</keyword>
<evidence type="ECO:0000313" key="12">
    <source>
        <dbReference type="EMBL" id="QID83135.1"/>
    </source>
</evidence>
<dbReference type="GO" id="GO:0003723">
    <property type="term" value="F:RNA binding"/>
    <property type="evidence" value="ECO:0007669"/>
    <property type="project" value="UniProtKB-UniRule"/>
</dbReference>
<evidence type="ECO:0000256" key="8">
    <source>
        <dbReference type="ARBA" id="ARBA00023274"/>
    </source>
</evidence>
<dbReference type="CDD" id="cd01722">
    <property type="entry name" value="Sm_F"/>
    <property type="match status" value="1"/>
</dbReference>
<evidence type="ECO:0000256" key="1">
    <source>
        <dbReference type="ARBA" id="ARBA00004123"/>
    </source>
</evidence>
<evidence type="ECO:0000256" key="9">
    <source>
        <dbReference type="ARBA" id="ARBA00030144"/>
    </source>
</evidence>
<dbReference type="GO" id="GO:0000398">
    <property type="term" value="P:mRNA splicing, via spliceosome"/>
    <property type="evidence" value="ECO:0007669"/>
    <property type="project" value="InterPro"/>
</dbReference>
<accession>A0A6C1E1Y4</accession>
<keyword evidence="8 10" id="KW-0687">Ribonucleoprotein</keyword>
<dbReference type="OrthoDB" id="409625at2759"/>
<proteinExistence type="inferred from homology"/>